<proteinExistence type="predicted"/>
<dbReference type="WBParaSite" id="GPLIN_000413300">
    <property type="protein sequence ID" value="GPLIN_000413300"/>
    <property type="gene ID" value="GPLIN_000413300"/>
</dbReference>
<keyword evidence="1" id="KW-1185">Reference proteome</keyword>
<evidence type="ECO:0000313" key="1">
    <source>
        <dbReference type="Proteomes" id="UP000050741"/>
    </source>
</evidence>
<dbReference type="AlphaFoldDB" id="A0A183BU47"/>
<accession>A0A183BU47</accession>
<dbReference type="Proteomes" id="UP000050741">
    <property type="component" value="Unassembled WGS sequence"/>
</dbReference>
<organism evidence="1 2">
    <name type="scientific">Globodera pallida</name>
    <name type="common">Potato cyst nematode worm</name>
    <name type="synonym">Heterodera pallida</name>
    <dbReference type="NCBI Taxonomy" id="36090"/>
    <lineage>
        <taxon>Eukaryota</taxon>
        <taxon>Metazoa</taxon>
        <taxon>Ecdysozoa</taxon>
        <taxon>Nematoda</taxon>
        <taxon>Chromadorea</taxon>
        <taxon>Rhabditida</taxon>
        <taxon>Tylenchina</taxon>
        <taxon>Tylenchomorpha</taxon>
        <taxon>Tylenchoidea</taxon>
        <taxon>Heteroderidae</taxon>
        <taxon>Heteroderinae</taxon>
        <taxon>Globodera</taxon>
    </lineage>
</organism>
<protein>
    <submittedName>
        <fullName evidence="2">GRANULINS domain-containing protein</fullName>
    </submittedName>
</protein>
<evidence type="ECO:0000313" key="2">
    <source>
        <dbReference type="WBParaSite" id="GPLIN_000413300"/>
    </source>
</evidence>
<reference evidence="2" key="2">
    <citation type="submission" date="2016-06" db="UniProtKB">
        <authorList>
            <consortium name="WormBaseParasite"/>
        </authorList>
    </citation>
    <scope>IDENTIFICATION</scope>
</reference>
<sequence length="157" mass="18109">MSQPQKELAIKRQANMMPIEKAWKNVQRQKDGFVEVLDVFVEVLDVGRCRNAVKKHCPCGWAKCVWRANYSCTNELTKCCPVNYDLKCCESEKDFIVEVLVMRKCRKTVNKHCLCGWAKCVRREGYSCTNELTKCCAVNTFYSSSGTFNDMIRAEHC</sequence>
<name>A0A183BU47_GLOPA</name>
<reference evidence="1" key="1">
    <citation type="submission" date="2014-05" db="EMBL/GenBank/DDBJ databases">
        <title>The genome and life-stage specific transcriptomes of Globodera pallida elucidate key aspects of plant parasitism by a cyst nematode.</title>
        <authorList>
            <person name="Cotton J.A."/>
            <person name="Lilley C.J."/>
            <person name="Jones L.M."/>
            <person name="Kikuchi T."/>
            <person name="Reid A.J."/>
            <person name="Thorpe P."/>
            <person name="Tsai I.J."/>
            <person name="Beasley H."/>
            <person name="Blok V."/>
            <person name="Cock P.J.A."/>
            <person name="Van den Akker S.E."/>
            <person name="Holroyd N."/>
            <person name="Hunt M."/>
            <person name="Mantelin S."/>
            <person name="Naghra H."/>
            <person name="Pain A."/>
            <person name="Palomares-Rius J.E."/>
            <person name="Zarowiecki M."/>
            <person name="Berriman M."/>
            <person name="Jones J.T."/>
            <person name="Urwin P.E."/>
        </authorList>
    </citation>
    <scope>NUCLEOTIDE SEQUENCE [LARGE SCALE GENOMIC DNA]</scope>
    <source>
        <strain evidence="1">Lindley</strain>
    </source>
</reference>